<proteinExistence type="predicted"/>
<keyword evidence="2" id="KW-1185">Reference proteome</keyword>
<organism evidence="1 2">
    <name type="scientific">Sistotremastrum niveocremeum HHB9708</name>
    <dbReference type="NCBI Taxonomy" id="1314777"/>
    <lineage>
        <taxon>Eukaryota</taxon>
        <taxon>Fungi</taxon>
        <taxon>Dikarya</taxon>
        <taxon>Basidiomycota</taxon>
        <taxon>Agaricomycotina</taxon>
        <taxon>Agaricomycetes</taxon>
        <taxon>Sistotremastrales</taxon>
        <taxon>Sistotremastraceae</taxon>
        <taxon>Sertulicium</taxon>
        <taxon>Sertulicium niveocremeum</taxon>
    </lineage>
</organism>
<evidence type="ECO:0000313" key="1">
    <source>
        <dbReference type="EMBL" id="KZS86818.1"/>
    </source>
</evidence>
<protein>
    <submittedName>
        <fullName evidence="1">Uncharacterized protein</fullName>
    </submittedName>
</protein>
<dbReference type="Proteomes" id="UP000076722">
    <property type="component" value="Unassembled WGS sequence"/>
</dbReference>
<sequence>MCYVTSRSSAYASSRTHSGTSIILQLCQSFVISNTRPPSFPPSPDHSIEFPFPFDRRPITSIKIVLCPPIASDLPVMVVDRRSSGFLIRTAPILDPLVQDFPLLAKLAKRLHNFSPYPTSIHLRSCLISMPSLADPSPSQTILSDLFHSRCLSIPSSYKGVASSLPTLHLSPISHHLFSFPWGVIFERRYNAASEETRPPPFLTTSSYTF</sequence>
<evidence type="ECO:0000313" key="2">
    <source>
        <dbReference type="Proteomes" id="UP000076722"/>
    </source>
</evidence>
<reference evidence="1 2" key="1">
    <citation type="journal article" date="2016" name="Mol. Biol. Evol.">
        <title>Comparative Genomics of Early-Diverging Mushroom-Forming Fungi Provides Insights into the Origins of Lignocellulose Decay Capabilities.</title>
        <authorList>
            <person name="Nagy L.G."/>
            <person name="Riley R."/>
            <person name="Tritt A."/>
            <person name="Adam C."/>
            <person name="Daum C."/>
            <person name="Floudas D."/>
            <person name="Sun H."/>
            <person name="Yadav J.S."/>
            <person name="Pangilinan J."/>
            <person name="Larsson K.H."/>
            <person name="Matsuura K."/>
            <person name="Barry K."/>
            <person name="Labutti K."/>
            <person name="Kuo R."/>
            <person name="Ohm R.A."/>
            <person name="Bhattacharya S.S."/>
            <person name="Shirouzu T."/>
            <person name="Yoshinaga Y."/>
            <person name="Martin F.M."/>
            <person name="Grigoriev I.V."/>
            <person name="Hibbett D.S."/>
        </authorList>
    </citation>
    <scope>NUCLEOTIDE SEQUENCE [LARGE SCALE GENOMIC DNA]</scope>
    <source>
        <strain evidence="1 2">HHB9708</strain>
    </source>
</reference>
<name>A0A164ML76_9AGAM</name>
<gene>
    <name evidence="1" type="ORF">SISNIDRAFT_491624</name>
</gene>
<dbReference type="AlphaFoldDB" id="A0A164ML76"/>
<accession>A0A164ML76</accession>
<dbReference type="EMBL" id="KV419467">
    <property type="protein sequence ID" value="KZS86818.1"/>
    <property type="molecule type" value="Genomic_DNA"/>
</dbReference>